<evidence type="ECO:0000313" key="3">
    <source>
        <dbReference type="Proteomes" id="UP001519460"/>
    </source>
</evidence>
<dbReference type="Proteomes" id="UP001519460">
    <property type="component" value="Unassembled WGS sequence"/>
</dbReference>
<proteinExistence type="predicted"/>
<keyword evidence="3" id="KW-1185">Reference proteome</keyword>
<reference evidence="2 3" key="1">
    <citation type="journal article" date="2023" name="Sci. Data">
        <title>Genome assembly of the Korean intertidal mud-creeper Batillaria attramentaria.</title>
        <authorList>
            <person name="Patra A.K."/>
            <person name="Ho P.T."/>
            <person name="Jun S."/>
            <person name="Lee S.J."/>
            <person name="Kim Y."/>
            <person name="Won Y.J."/>
        </authorList>
    </citation>
    <scope>NUCLEOTIDE SEQUENCE [LARGE SCALE GENOMIC DNA]</scope>
    <source>
        <strain evidence="2">Wonlab-2016</strain>
    </source>
</reference>
<gene>
    <name evidence="2" type="ORF">BaRGS_00014276</name>
</gene>
<feature type="region of interest" description="Disordered" evidence="1">
    <location>
        <begin position="1"/>
        <end position="26"/>
    </location>
</feature>
<evidence type="ECO:0000313" key="2">
    <source>
        <dbReference type="EMBL" id="KAK7494384.1"/>
    </source>
</evidence>
<organism evidence="2 3">
    <name type="scientific">Batillaria attramentaria</name>
    <dbReference type="NCBI Taxonomy" id="370345"/>
    <lineage>
        <taxon>Eukaryota</taxon>
        <taxon>Metazoa</taxon>
        <taxon>Spiralia</taxon>
        <taxon>Lophotrochozoa</taxon>
        <taxon>Mollusca</taxon>
        <taxon>Gastropoda</taxon>
        <taxon>Caenogastropoda</taxon>
        <taxon>Sorbeoconcha</taxon>
        <taxon>Cerithioidea</taxon>
        <taxon>Batillariidae</taxon>
        <taxon>Batillaria</taxon>
    </lineage>
</organism>
<sequence>MAVAGGLGGTPLAHDKEEAGAVTGPKGGARLMSIWMQRMMMSILPSTRDTRVHLEIAAFGRVSDMYSFIILASGAEEDLCE</sequence>
<accession>A0ABD0L493</accession>
<dbReference type="EMBL" id="JACVVK020000083">
    <property type="protein sequence ID" value="KAK7494384.1"/>
    <property type="molecule type" value="Genomic_DNA"/>
</dbReference>
<dbReference type="AlphaFoldDB" id="A0ABD0L493"/>
<protein>
    <submittedName>
        <fullName evidence="2">Uncharacterized protein</fullName>
    </submittedName>
</protein>
<name>A0ABD0L493_9CAEN</name>
<comment type="caution">
    <text evidence="2">The sequence shown here is derived from an EMBL/GenBank/DDBJ whole genome shotgun (WGS) entry which is preliminary data.</text>
</comment>
<evidence type="ECO:0000256" key="1">
    <source>
        <dbReference type="SAM" id="MobiDB-lite"/>
    </source>
</evidence>